<proteinExistence type="predicted"/>
<evidence type="ECO:0000256" key="1">
    <source>
        <dbReference type="SAM" id="Coils"/>
    </source>
</evidence>
<keyword evidence="1" id="KW-0175">Coiled coil</keyword>
<comment type="caution">
    <text evidence="3">The sequence shown here is derived from an EMBL/GenBank/DDBJ whole genome shotgun (WGS) entry which is preliminary data.</text>
</comment>
<name>A0A662YSF2_ACIRT</name>
<dbReference type="EMBL" id="SCEB01000473">
    <property type="protein sequence ID" value="RXM99075.1"/>
    <property type="molecule type" value="Genomic_DNA"/>
</dbReference>
<evidence type="ECO:0000313" key="3">
    <source>
        <dbReference type="EMBL" id="RXM99075.1"/>
    </source>
</evidence>
<protein>
    <submittedName>
        <fullName evidence="3">Uncharacterized protein</fullName>
    </submittedName>
</protein>
<keyword evidence="4" id="KW-1185">Reference proteome</keyword>
<feature type="transmembrane region" description="Helical" evidence="2">
    <location>
        <begin position="40"/>
        <end position="61"/>
    </location>
</feature>
<organism evidence="3 4">
    <name type="scientific">Acipenser ruthenus</name>
    <name type="common">Sterlet sturgeon</name>
    <dbReference type="NCBI Taxonomy" id="7906"/>
    <lineage>
        <taxon>Eukaryota</taxon>
        <taxon>Metazoa</taxon>
        <taxon>Chordata</taxon>
        <taxon>Craniata</taxon>
        <taxon>Vertebrata</taxon>
        <taxon>Euteleostomi</taxon>
        <taxon>Actinopterygii</taxon>
        <taxon>Chondrostei</taxon>
        <taxon>Acipenseriformes</taxon>
        <taxon>Acipenseridae</taxon>
        <taxon>Acipenser</taxon>
    </lineage>
</organism>
<reference evidence="3 4" key="1">
    <citation type="submission" date="2019-01" db="EMBL/GenBank/DDBJ databases">
        <title>Draft Genome and Complete Hox-Cluster Characterization of the Sterlet Sturgeon (Acipenser ruthenus).</title>
        <authorList>
            <person name="Wei Q."/>
        </authorList>
    </citation>
    <scope>NUCLEOTIDE SEQUENCE [LARGE SCALE GENOMIC DNA]</scope>
    <source>
        <strain evidence="3">WHYD16114868_AA</strain>
        <tissue evidence="3">Blood</tissue>
    </source>
</reference>
<feature type="coiled-coil region" evidence="1">
    <location>
        <begin position="122"/>
        <end position="156"/>
    </location>
</feature>
<sequence length="262" mass="28011">MTEEVFYSDIIFSKTPGEGGTVTSTTPAHRAVQPSSRSSVIFALGAAVCVLLVVIIGMGIATHFSTTLAMEMDNIYTGLQKPSEDVYSTINNPQGRTAGVQQGVLQCQSHVTEFSNAAQLYMNDLSKAEQQYKMNLTATENELKNERRIAGQYRNDLRRVFCVDPNTGKQAHMASKATSPPIVPVIVPGQERRFQGPTGGNVVSGHAVSRNAPPAWAIPPPVALLLPVAMLSDEKADTSHADSFSWGNSGCGNATMGNAVSR</sequence>
<evidence type="ECO:0000256" key="2">
    <source>
        <dbReference type="SAM" id="Phobius"/>
    </source>
</evidence>
<gene>
    <name evidence="3" type="ORF">EOD39_12169</name>
</gene>
<keyword evidence="2" id="KW-1133">Transmembrane helix</keyword>
<accession>A0A662YSF2</accession>
<dbReference type="Proteomes" id="UP000289886">
    <property type="component" value="Unassembled WGS sequence"/>
</dbReference>
<evidence type="ECO:0000313" key="4">
    <source>
        <dbReference type="Proteomes" id="UP000289886"/>
    </source>
</evidence>
<dbReference type="AlphaFoldDB" id="A0A662YSF2"/>
<keyword evidence="2" id="KW-0812">Transmembrane</keyword>
<keyword evidence="2" id="KW-0472">Membrane</keyword>